<evidence type="ECO:0000256" key="1">
    <source>
        <dbReference type="ARBA" id="ARBA00038283"/>
    </source>
</evidence>
<dbReference type="KEGG" id="sdeo:D0436_24495"/>
<evidence type="ECO:0000313" key="4">
    <source>
        <dbReference type="Proteomes" id="UP000321124"/>
    </source>
</evidence>
<evidence type="ECO:0000313" key="3">
    <source>
        <dbReference type="EMBL" id="QWY79410.1"/>
    </source>
</evidence>
<organism evidence="3 4">
    <name type="scientific">Shewanella decolorationis</name>
    <dbReference type="NCBI Taxonomy" id="256839"/>
    <lineage>
        <taxon>Bacteria</taxon>
        <taxon>Pseudomonadati</taxon>
        <taxon>Pseudomonadota</taxon>
        <taxon>Gammaproteobacteria</taxon>
        <taxon>Alteromonadales</taxon>
        <taxon>Shewanellaceae</taxon>
        <taxon>Shewanella</taxon>
    </lineage>
</organism>
<feature type="domain" description="Initiator Rep protein WH1" evidence="2">
    <location>
        <begin position="12"/>
        <end position="173"/>
    </location>
</feature>
<geneLocation type="plasmid" evidence="3 4">
    <name>pNi1-3</name>
</geneLocation>
<dbReference type="Proteomes" id="UP000321124">
    <property type="component" value="Plasmid pNi1-3"/>
</dbReference>
<evidence type="ECO:0000259" key="2">
    <source>
        <dbReference type="Pfam" id="PF01051"/>
    </source>
</evidence>
<comment type="similarity">
    <text evidence="1">Belongs to the initiator RepB protein family.</text>
</comment>
<gene>
    <name evidence="3" type="ORF">D0436_24495</name>
</gene>
<dbReference type="EMBL" id="CP076856">
    <property type="protein sequence ID" value="QWY79410.1"/>
    <property type="molecule type" value="Genomic_DNA"/>
</dbReference>
<name>A0A8F3E3P5_9GAMM</name>
<keyword evidence="3" id="KW-0614">Plasmid</keyword>
<dbReference type="AlphaFoldDB" id="A0A8F3E3P5"/>
<dbReference type="InterPro" id="IPR000525">
    <property type="entry name" value="Initiator_Rep_WH1"/>
</dbReference>
<dbReference type="Pfam" id="PF21205">
    <property type="entry name" value="Rep3_C"/>
    <property type="match status" value="1"/>
</dbReference>
<sequence length="267" mass="31193">MNLSSVSAKTKIRHKNDINTTLSRMPLASRRVLFMAIAQVNPKKLMEKGQVFRIYATEYAKIANIDTDTAYAQLSAAAKDLQKQVIGIPKDQLLPLFRRAGEPLLEKPTGTGIRMLNVTEWCDYEEGNGYIDISFTRQMEPYICRIERDFTTQVLLSTARLRDTNASNFYQLIRRKIGEKRGRYFDIGVDELKDELELFTLKNREKIYSYPLFKDFNKFVIKKSLDTINDTTEIKDLQVQIIERRQRKATRLRFTFRVDDQMTFDGF</sequence>
<dbReference type="GO" id="GO:0006270">
    <property type="term" value="P:DNA replication initiation"/>
    <property type="evidence" value="ECO:0007669"/>
    <property type="project" value="InterPro"/>
</dbReference>
<dbReference type="Pfam" id="PF01051">
    <property type="entry name" value="Rep3_N"/>
    <property type="match status" value="1"/>
</dbReference>
<protein>
    <submittedName>
        <fullName evidence="3">Replication initiation protein</fullName>
    </submittedName>
</protein>
<reference evidence="3" key="1">
    <citation type="submission" date="2021-06" db="EMBL/GenBank/DDBJ databases">
        <title>The First Complete Genome Sequence of Species Shewanella decolorationis, from a Bioremediation Competent Strain Ni1-3.</title>
        <authorList>
            <person name="Wang Y."/>
            <person name="Cai X."/>
            <person name="Mao Y."/>
        </authorList>
    </citation>
    <scope>NUCLEOTIDE SEQUENCE</scope>
    <source>
        <plasmid evidence="3">pNi1-3</plasmid>
    </source>
</reference>
<accession>A0A8F3E3P5</accession>
<proteinExistence type="inferred from homology"/>
<dbReference type="GO" id="GO:0003887">
    <property type="term" value="F:DNA-directed DNA polymerase activity"/>
    <property type="evidence" value="ECO:0007669"/>
    <property type="project" value="InterPro"/>
</dbReference>